<gene>
    <name evidence="1" type="ORF">H0485_19690</name>
</gene>
<sequence length="84" mass="9432">MLNVRFGWADPFDSSRRQLILAPDWEHKIKAETKRQGDSPPTTLREKLIMALLDELRAGNVTCAETLRQATARVAGQQGLDILT</sequence>
<accession>A0ABS8CSS6</accession>
<name>A0ABS8CSS6_9RHOB</name>
<dbReference type="Proteomes" id="UP001198571">
    <property type="component" value="Unassembled WGS sequence"/>
</dbReference>
<evidence type="ECO:0000313" key="2">
    <source>
        <dbReference type="Proteomes" id="UP001198571"/>
    </source>
</evidence>
<dbReference type="EMBL" id="JACDXX010000032">
    <property type="protein sequence ID" value="MCB5412200.1"/>
    <property type="molecule type" value="Genomic_DNA"/>
</dbReference>
<protein>
    <submittedName>
        <fullName evidence="1">Uncharacterized protein</fullName>
    </submittedName>
</protein>
<organism evidence="1 2">
    <name type="scientific">Pseudogemmobacter faecipullorum</name>
    <dbReference type="NCBI Taxonomy" id="2755041"/>
    <lineage>
        <taxon>Bacteria</taxon>
        <taxon>Pseudomonadati</taxon>
        <taxon>Pseudomonadota</taxon>
        <taxon>Alphaproteobacteria</taxon>
        <taxon>Rhodobacterales</taxon>
        <taxon>Paracoccaceae</taxon>
        <taxon>Pseudogemmobacter</taxon>
    </lineage>
</organism>
<proteinExistence type="predicted"/>
<evidence type="ECO:0000313" key="1">
    <source>
        <dbReference type="EMBL" id="MCB5412200.1"/>
    </source>
</evidence>
<comment type="caution">
    <text evidence="1">The sequence shown here is derived from an EMBL/GenBank/DDBJ whole genome shotgun (WGS) entry which is preliminary data.</text>
</comment>
<dbReference type="RefSeq" id="WP_226937625.1">
    <property type="nucleotide sequence ID" value="NZ_JACDXX010000032.1"/>
</dbReference>
<keyword evidence="2" id="KW-1185">Reference proteome</keyword>
<reference evidence="1 2" key="1">
    <citation type="submission" date="2020-07" db="EMBL/GenBank/DDBJ databases">
        <title>Pseudogemmobacter sp. nov., isolated from poultry manure in Taiwan.</title>
        <authorList>
            <person name="Lin S.-Y."/>
            <person name="Tang Y.-S."/>
            <person name="Young C.-C."/>
        </authorList>
    </citation>
    <scope>NUCLEOTIDE SEQUENCE [LARGE SCALE GENOMIC DNA]</scope>
    <source>
        <strain evidence="1 2">CC-YST710</strain>
    </source>
</reference>